<proteinExistence type="predicted"/>
<protein>
    <submittedName>
        <fullName evidence="5">DUF4097 family beta strand repeat protein</fullName>
    </submittedName>
</protein>
<feature type="coiled-coil region" evidence="1">
    <location>
        <begin position="339"/>
        <end position="366"/>
    </location>
</feature>
<dbReference type="InterPro" id="IPR053959">
    <property type="entry name" value="YvlB/LiaX_N"/>
</dbReference>
<dbReference type="AlphaFoldDB" id="A0A6I1FEQ3"/>
<dbReference type="InterPro" id="IPR016599">
    <property type="entry name" value="UCP012569"/>
</dbReference>
<dbReference type="EMBL" id="WEIO01000005">
    <property type="protein sequence ID" value="KAB7706477.1"/>
    <property type="molecule type" value="Genomic_DNA"/>
</dbReference>
<accession>A0A6I1FEQ3</accession>
<feature type="domain" description="YvlB/LiaX N-terminal" evidence="4">
    <location>
        <begin position="9"/>
        <end position="39"/>
    </location>
</feature>
<dbReference type="InterPro" id="IPR025164">
    <property type="entry name" value="Toastrack_DUF4097"/>
</dbReference>
<dbReference type="Pfam" id="PF22746">
    <property type="entry name" value="SHOCT-like_DUF2089-C"/>
    <property type="match status" value="1"/>
</dbReference>
<dbReference type="Proteomes" id="UP000429595">
    <property type="component" value="Unassembled WGS sequence"/>
</dbReference>
<organism evidence="5 6">
    <name type="scientific">Bacillus aerolatus</name>
    <dbReference type="NCBI Taxonomy" id="2653354"/>
    <lineage>
        <taxon>Bacteria</taxon>
        <taxon>Bacillati</taxon>
        <taxon>Bacillota</taxon>
        <taxon>Bacilli</taxon>
        <taxon>Bacillales</taxon>
        <taxon>Bacillaceae</taxon>
        <taxon>Bacillus</taxon>
    </lineage>
</organism>
<feature type="domain" description="DUF4097" evidence="3">
    <location>
        <begin position="184"/>
        <end position="361"/>
    </location>
</feature>
<keyword evidence="6" id="KW-1185">Reference proteome</keyword>
<reference evidence="5 6" key="1">
    <citation type="submission" date="2019-10" db="EMBL/GenBank/DDBJ databases">
        <title>Bacillus aerolatum sp. nov., isolated from bioaerosol of sport playgrounds.</title>
        <authorList>
            <person name="Chen P."/>
            <person name="Zhang G."/>
        </authorList>
    </citation>
    <scope>NUCLEOTIDE SEQUENCE [LARGE SCALE GENOMIC DNA]</scope>
    <source>
        <strain evidence="5 6">CX253</strain>
    </source>
</reference>
<evidence type="ECO:0000256" key="2">
    <source>
        <dbReference type="SAM" id="MobiDB-lite"/>
    </source>
</evidence>
<evidence type="ECO:0000259" key="4">
    <source>
        <dbReference type="Pfam" id="PF22746"/>
    </source>
</evidence>
<feature type="compositionally biased region" description="Basic and acidic residues" evidence="2">
    <location>
        <begin position="381"/>
        <end position="395"/>
    </location>
</feature>
<evidence type="ECO:0000259" key="3">
    <source>
        <dbReference type="Pfam" id="PF13349"/>
    </source>
</evidence>
<comment type="caution">
    <text evidence="5">The sequence shown here is derived from an EMBL/GenBank/DDBJ whole genome shotgun (WGS) entry which is preliminary data.</text>
</comment>
<evidence type="ECO:0000313" key="5">
    <source>
        <dbReference type="EMBL" id="KAB7706477.1"/>
    </source>
</evidence>
<keyword evidence="1" id="KW-0175">Coiled coil</keyword>
<feature type="region of interest" description="Disordered" evidence="2">
    <location>
        <begin position="376"/>
        <end position="395"/>
    </location>
</feature>
<dbReference type="PIRSF" id="PIRSF012569">
    <property type="entry name" value="UCP012569"/>
    <property type="match status" value="1"/>
</dbReference>
<evidence type="ECO:0000313" key="6">
    <source>
        <dbReference type="Proteomes" id="UP000429595"/>
    </source>
</evidence>
<dbReference type="Pfam" id="PF13349">
    <property type="entry name" value="DUF4097"/>
    <property type="match status" value="1"/>
</dbReference>
<evidence type="ECO:0000256" key="1">
    <source>
        <dbReference type="SAM" id="Coils"/>
    </source>
</evidence>
<sequence length="395" mass="43869">MNGVPRMNEEKKRILEMVEAGLITASEALTLLEALEKEPGQNVRKERRDNFFDELVNLGQKLSGSGQKQSGESSGSAHQPKDKLFQFVQSTVQKLKDFDFPLGKTVEFSHVFQESEFSPQRIKAETASGNFTIQPWQENGVKAECHVKMYGADNEDEAREAFIKNSVFYAREDKFSFSVGLKLMKVDTILYVPEAAVNDISVKLFNGSFSMRDMDVQTLEVKTANGKIEVKKSKVAEFEGETGNGQIYFIDCEGKKVEASSFNGAVHVVGSVGYTDIKSFNGNVLCDLKSDTAHTVKAQAVTGHIEIYVPEHLAMKGVLRTNLGSLQLPETGMKRVTEKEEVVQKLVRFESEKEALEQVTIEAETKTGSVSIKTTALHKNSSNEDIEKPSIFEGE</sequence>
<name>A0A6I1FEQ3_9BACI</name>
<gene>
    <name evidence="5" type="ORF">F9802_09740</name>
</gene>